<keyword evidence="3" id="KW-1185">Reference proteome</keyword>
<protein>
    <submittedName>
        <fullName evidence="2">Uncharacterized protein</fullName>
    </submittedName>
</protein>
<evidence type="ECO:0000313" key="2">
    <source>
        <dbReference type="EMBL" id="KAH6653405.1"/>
    </source>
</evidence>
<keyword evidence="1" id="KW-0812">Transmembrane</keyword>
<dbReference type="EMBL" id="JAGPXC010000005">
    <property type="protein sequence ID" value="KAH6653405.1"/>
    <property type="molecule type" value="Genomic_DNA"/>
</dbReference>
<comment type="caution">
    <text evidence="2">The sequence shown here is derived from an EMBL/GenBank/DDBJ whole genome shotgun (WGS) entry which is preliminary data.</text>
</comment>
<dbReference type="RefSeq" id="XP_045957682.1">
    <property type="nucleotide sequence ID" value="XM_046096179.1"/>
</dbReference>
<dbReference type="OrthoDB" id="5429468at2759"/>
<name>A0A9P8UK10_9PEZI</name>
<feature type="transmembrane region" description="Helical" evidence="1">
    <location>
        <begin position="59"/>
        <end position="82"/>
    </location>
</feature>
<keyword evidence="1" id="KW-0472">Membrane</keyword>
<feature type="transmembrane region" description="Helical" evidence="1">
    <location>
        <begin position="422"/>
        <end position="442"/>
    </location>
</feature>
<dbReference type="GeneID" id="70125072"/>
<accession>A0A9P8UK10</accession>
<feature type="transmembrane region" description="Helical" evidence="1">
    <location>
        <begin position="369"/>
        <end position="392"/>
    </location>
</feature>
<keyword evidence="1" id="KW-1133">Transmembrane helix</keyword>
<evidence type="ECO:0000313" key="3">
    <source>
        <dbReference type="Proteomes" id="UP000758603"/>
    </source>
</evidence>
<feature type="transmembrane region" description="Helical" evidence="1">
    <location>
        <begin position="216"/>
        <end position="237"/>
    </location>
</feature>
<evidence type="ECO:0000256" key="1">
    <source>
        <dbReference type="SAM" id="Phobius"/>
    </source>
</evidence>
<reference evidence="2" key="1">
    <citation type="journal article" date="2021" name="Nat. Commun.">
        <title>Genetic determinants of endophytism in the Arabidopsis root mycobiome.</title>
        <authorList>
            <person name="Mesny F."/>
            <person name="Miyauchi S."/>
            <person name="Thiergart T."/>
            <person name="Pickel B."/>
            <person name="Atanasova L."/>
            <person name="Karlsson M."/>
            <person name="Huettel B."/>
            <person name="Barry K.W."/>
            <person name="Haridas S."/>
            <person name="Chen C."/>
            <person name="Bauer D."/>
            <person name="Andreopoulos W."/>
            <person name="Pangilinan J."/>
            <person name="LaButti K."/>
            <person name="Riley R."/>
            <person name="Lipzen A."/>
            <person name="Clum A."/>
            <person name="Drula E."/>
            <person name="Henrissat B."/>
            <person name="Kohler A."/>
            <person name="Grigoriev I.V."/>
            <person name="Martin F.M."/>
            <person name="Hacquard S."/>
        </authorList>
    </citation>
    <scope>NUCLEOTIDE SEQUENCE</scope>
    <source>
        <strain evidence="2">MPI-SDFR-AT-0073</strain>
    </source>
</reference>
<gene>
    <name evidence="2" type="ORF">BKA67DRAFT_320075</name>
</gene>
<feature type="transmembrane region" description="Helical" evidence="1">
    <location>
        <begin position="286"/>
        <end position="308"/>
    </location>
</feature>
<dbReference type="AlphaFoldDB" id="A0A9P8UK10"/>
<proteinExistence type="predicted"/>
<dbReference type="Proteomes" id="UP000758603">
    <property type="component" value="Unassembled WGS sequence"/>
</dbReference>
<sequence>MAGDPSSGHYMPQDTPISRQHRDEFEYGALEDQDYPEPIKYKIPRQPAWLQWKFGRLSVLIVVGIGLVLAVFSLGVMVAVIARSVTTNNTSSEPETSDFALYKNSGFKKCYSPLADTYNCTHLLAELSGPKSLPEIYAAEGFGYVSNTHDWCQIVNCFNGFKIIPSTARLSATNLPGIACWWTILVTSITALWHSGTQLAKSSQTKHKSCKGSKDISWIDWMFLAYDVCGPIIWWWVSFGEFASDATKSATIAITSWVTTWKLGRLIQYHPYYCALPGGCRTKRALTWNLNIMAVLQWIASVYVLYVYRGDLLGKASALQSYDCLASQIPDAPGSTPCTTGELCSQNVFFKSGYFSYDTNFPFEGRFTLFFFFLLWTVAALLPFIFAFIVWLHDIISSCFSVPVREDRKNDLQRFNLAPNTLLSLVSFISICAAMFYSTWLLKEGNKNGREGPIIFHRECNALHVQLSPWRYYLDLSDYARAFRVAKMWFNA</sequence>
<organism evidence="2 3">
    <name type="scientific">Truncatella angustata</name>
    <dbReference type="NCBI Taxonomy" id="152316"/>
    <lineage>
        <taxon>Eukaryota</taxon>
        <taxon>Fungi</taxon>
        <taxon>Dikarya</taxon>
        <taxon>Ascomycota</taxon>
        <taxon>Pezizomycotina</taxon>
        <taxon>Sordariomycetes</taxon>
        <taxon>Xylariomycetidae</taxon>
        <taxon>Amphisphaeriales</taxon>
        <taxon>Sporocadaceae</taxon>
        <taxon>Truncatella</taxon>
    </lineage>
</organism>